<organism evidence="1 2">
    <name type="scientific">Sphingobacterium zeae</name>
    <dbReference type="NCBI Taxonomy" id="1776859"/>
    <lineage>
        <taxon>Bacteria</taxon>
        <taxon>Pseudomonadati</taxon>
        <taxon>Bacteroidota</taxon>
        <taxon>Sphingobacteriia</taxon>
        <taxon>Sphingobacteriales</taxon>
        <taxon>Sphingobacteriaceae</taxon>
        <taxon>Sphingobacterium</taxon>
    </lineage>
</organism>
<evidence type="ECO:0000313" key="1">
    <source>
        <dbReference type="EMBL" id="MDQ1148170.1"/>
    </source>
</evidence>
<reference evidence="1 2" key="1">
    <citation type="submission" date="2023-07" db="EMBL/GenBank/DDBJ databases">
        <title>Functional and genomic diversity of the sorghum phyllosphere microbiome.</title>
        <authorList>
            <person name="Shade A."/>
        </authorList>
    </citation>
    <scope>NUCLEOTIDE SEQUENCE [LARGE SCALE GENOMIC DNA]</scope>
    <source>
        <strain evidence="1 2">SORGH_AS_0892</strain>
    </source>
</reference>
<accession>A0ABU0TZN1</accession>
<evidence type="ECO:0000313" key="2">
    <source>
        <dbReference type="Proteomes" id="UP001244640"/>
    </source>
</evidence>
<gene>
    <name evidence="1" type="ORF">QE382_000154</name>
</gene>
<dbReference type="Proteomes" id="UP001244640">
    <property type="component" value="Unassembled WGS sequence"/>
</dbReference>
<proteinExistence type="predicted"/>
<comment type="caution">
    <text evidence="1">The sequence shown here is derived from an EMBL/GenBank/DDBJ whole genome shotgun (WGS) entry which is preliminary data.</text>
</comment>
<sequence length="133" mass="15502">MLMKDRRAFMLQVAREVLTGRISVEEAMQRSQVKDKRTIVSWVKRAMRERNPEKVLDLTLEQSGYAGDISHHSAEEKIAKLASELAAAKKRNLELLHFQQILTNKINDLEVLIHYAERTYQIDILHIKHKKAK</sequence>
<dbReference type="EMBL" id="JAUTBA010000001">
    <property type="protein sequence ID" value="MDQ1148170.1"/>
    <property type="molecule type" value="Genomic_DNA"/>
</dbReference>
<name>A0ABU0TZN1_9SPHI</name>
<protein>
    <submittedName>
        <fullName evidence="1">Membrane chloride channel (Bestrophin family)</fullName>
    </submittedName>
</protein>
<keyword evidence="2" id="KW-1185">Reference proteome</keyword>